<dbReference type="OrthoDB" id="8267497at2"/>
<reference evidence="2 3" key="1">
    <citation type="submission" date="2018-09" db="EMBL/GenBank/DDBJ databases">
        <title>Draft genome sequence of Rhodopseudomonas palustris 2.1.18.</title>
        <authorList>
            <person name="Robertson S.L."/>
            <person name="Meyer T.E."/>
            <person name="Kyndt J.A."/>
        </authorList>
    </citation>
    <scope>NUCLEOTIDE SEQUENCE [LARGE SCALE GENOMIC DNA]</scope>
    <source>
        <strain evidence="2 3">2.1.18</strain>
    </source>
</reference>
<name>A0A418V0P5_RHOPL</name>
<evidence type="ECO:0000313" key="3">
    <source>
        <dbReference type="Proteomes" id="UP000285523"/>
    </source>
</evidence>
<dbReference type="EMBL" id="QYYD01000024">
    <property type="protein sequence ID" value="RJF69410.1"/>
    <property type="molecule type" value="Genomic_DNA"/>
</dbReference>
<protein>
    <submittedName>
        <fullName evidence="2">ABC transporter substrate-binding protein</fullName>
    </submittedName>
</protein>
<evidence type="ECO:0000313" key="2">
    <source>
        <dbReference type="EMBL" id="RJF69410.1"/>
    </source>
</evidence>
<dbReference type="AlphaFoldDB" id="A0A418V0P5"/>
<gene>
    <name evidence="2" type="ORF">D4Q52_20730</name>
</gene>
<dbReference type="RefSeq" id="WP_119858476.1">
    <property type="nucleotide sequence ID" value="NZ_QYYD01000024.1"/>
</dbReference>
<accession>A0A418V0P5</accession>
<dbReference type="SUPFAM" id="SSF53850">
    <property type="entry name" value="Periplasmic binding protein-like II"/>
    <property type="match status" value="1"/>
</dbReference>
<feature type="domain" description="SsuA/THI5-like" evidence="1">
    <location>
        <begin position="32"/>
        <end position="233"/>
    </location>
</feature>
<dbReference type="Pfam" id="PF09084">
    <property type="entry name" value="NMT1"/>
    <property type="match status" value="1"/>
</dbReference>
<dbReference type="Proteomes" id="UP000285523">
    <property type="component" value="Unassembled WGS sequence"/>
</dbReference>
<sequence length="327" mass="34851">MSAAPAPRSAGLETVRLAIGIRSTAQSLAVVGLAAGAFRQAGIDLVIAGMETAGPAGITGLVDGDWDIAEFGAVPVVQWALEGHDPVILLAAEPRPALFIVGAADIKEPGQLRGRDIGVLTAAGQTGYCAAQMLGRWGLSSAEVSIASLKRYPVIFEELRAGRIAAGVLPADYRFAAAPSEGLSVLSDLSEEFDFQGPVVVTTRRLAAMRPDLVARVVEGYARAVHAFRTKPDLARAALRRHLDFTDEAGVARIYEFYTARFSRVPRASFSGLQKVLDSFVADYPAAASMSPLQIYDPSFLDALERDGWFNRIYTAAEALADTEVTR</sequence>
<dbReference type="InterPro" id="IPR015168">
    <property type="entry name" value="SsuA/THI5"/>
</dbReference>
<proteinExistence type="predicted"/>
<organism evidence="2 3">
    <name type="scientific">Rhodopseudomonas palustris</name>
    <dbReference type="NCBI Taxonomy" id="1076"/>
    <lineage>
        <taxon>Bacteria</taxon>
        <taxon>Pseudomonadati</taxon>
        <taxon>Pseudomonadota</taxon>
        <taxon>Alphaproteobacteria</taxon>
        <taxon>Hyphomicrobiales</taxon>
        <taxon>Nitrobacteraceae</taxon>
        <taxon>Rhodopseudomonas</taxon>
    </lineage>
</organism>
<dbReference type="Gene3D" id="3.40.190.10">
    <property type="entry name" value="Periplasmic binding protein-like II"/>
    <property type="match status" value="2"/>
</dbReference>
<evidence type="ECO:0000259" key="1">
    <source>
        <dbReference type="Pfam" id="PF09084"/>
    </source>
</evidence>
<comment type="caution">
    <text evidence="2">The sequence shown here is derived from an EMBL/GenBank/DDBJ whole genome shotgun (WGS) entry which is preliminary data.</text>
</comment>